<dbReference type="InterPro" id="IPR011701">
    <property type="entry name" value="MFS"/>
</dbReference>
<dbReference type="PANTHER" id="PTHR11662">
    <property type="entry name" value="SOLUTE CARRIER FAMILY 17"/>
    <property type="match status" value="1"/>
</dbReference>
<dbReference type="Proteomes" id="UP000192247">
    <property type="component" value="Unassembled WGS sequence"/>
</dbReference>
<proteinExistence type="predicted"/>
<reference evidence="7 8" key="1">
    <citation type="journal article" date="2017" name="Gigascience">
        <title>Draft genome of the honey bee ectoparasitic mite, Tropilaelaps mercedesae, is shaped by the parasitic life history.</title>
        <authorList>
            <person name="Dong X."/>
            <person name="Armstrong S.D."/>
            <person name="Xia D."/>
            <person name="Makepeace B.L."/>
            <person name="Darby A.C."/>
            <person name="Kadowaki T."/>
        </authorList>
    </citation>
    <scope>NUCLEOTIDE SEQUENCE [LARGE SCALE GENOMIC DNA]</scope>
    <source>
        <strain evidence="7">Wuxi-XJTLU</strain>
    </source>
</reference>
<accession>A0A1V9XKG7</accession>
<feature type="compositionally biased region" description="Basic and acidic residues" evidence="5">
    <location>
        <begin position="102"/>
        <end position="112"/>
    </location>
</feature>
<gene>
    <name evidence="7" type="ORF">BIW11_01051</name>
</gene>
<dbReference type="GO" id="GO:0030672">
    <property type="term" value="C:synaptic vesicle membrane"/>
    <property type="evidence" value="ECO:0007669"/>
    <property type="project" value="TreeGrafter"/>
</dbReference>
<sequence>MGRHEECELKNGLAHGPERQDRETRRMNAFNVSPPATSWIQLRNLPTAFSLQHRLVAMGKRGCSILPFYLLWRRAGEKTSTSVRQVEESGREGDGRGGAWGDFREKRTEGRQKSSSSGGGGGGRNCYKIQLKLIRFRGDGAAAKYGQLDDDEGGGVPAGHGVGAPGGGVPVHSVDHVEIDHGPQDWRKYMEPNCPCAPDMSKRMTVAVLSSIGFLISFGIRCNWGVAIVQMTSNTSDSGPEFDWEESTIGLIDSSFFWGYLVTQVPGGFLAAKYPANRVFGTAIACSAALNILIPAATGVGVGVIMLVRVLQGLIETGRKRAWDDMRLNIRGVIIRCSQVHLAAQSSSSSSVNAPSVNG</sequence>
<keyword evidence="4 6" id="KW-0472">Membrane</keyword>
<dbReference type="GO" id="GO:0035249">
    <property type="term" value="P:synaptic transmission, glutamatergic"/>
    <property type="evidence" value="ECO:0007669"/>
    <property type="project" value="TreeGrafter"/>
</dbReference>
<keyword evidence="3 6" id="KW-1133">Transmembrane helix</keyword>
<feature type="compositionally biased region" description="Basic and acidic residues" evidence="5">
    <location>
        <begin position="85"/>
        <end position="95"/>
    </location>
</feature>
<comment type="subcellular location">
    <subcellularLocation>
        <location evidence="1">Membrane</location>
        <topology evidence="1">Multi-pass membrane protein</topology>
    </subcellularLocation>
</comment>
<feature type="region of interest" description="Disordered" evidence="5">
    <location>
        <begin position="80"/>
        <end position="123"/>
    </location>
</feature>
<dbReference type="GO" id="GO:0060076">
    <property type="term" value="C:excitatory synapse"/>
    <property type="evidence" value="ECO:0007669"/>
    <property type="project" value="TreeGrafter"/>
</dbReference>
<evidence type="ECO:0000256" key="2">
    <source>
        <dbReference type="ARBA" id="ARBA00022692"/>
    </source>
</evidence>
<dbReference type="OrthoDB" id="2985014at2759"/>
<dbReference type="GO" id="GO:0098700">
    <property type="term" value="P:neurotransmitter loading into synaptic vesicle"/>
    <property type="evidence" value="ECO:0007669"/>
    <property type="project" value="TreeGrafter"/>
</dbReference>
<comment type="caution">
    <text evidence="7">The sequence shown here is derived from an EMBL/GenBank/DDBJ whole genome shotgun (WGS) entry which is preliminary data.</text>
</comment>
<name>A0A1V9XKG7_9ACAR</name>
<evidence type="ECO:0000313" key="8">
    <source>
        <dbReference type="Proteomes" id="UP000192247"/>
    </source>
</evidence>
<dbReference type="InParanoid" id="A0A1V9XKG7"/>
<evidence type="ECO:0000256" key="6">
    <source>
        <dbReference type="SAM" id="Phobius"/>
    </source>
</evidence>
<dbReference type="GO" id="GO:0050803">
    <property type="term" value="P:regulation of synapse structure or activity"/>
    <property type="evidence" value="ECO:0007669"/>
    <property type="project" value="TreeGrafter"/>
</dbReference>
<dbReference type="Gene3D" id="1.20.120.540">
    <property type="entry name" value="Voltage-gated potassium channels"/>
    <property type="match status" value="1"/>
</dbReference>
<dbReference type="InterPro" id="IPR027378">
    <property type="entry name" value="Nucleotide_channel_N"/>
</dbReference>
<dbReference type="AlphaFoldDB" id="A0A1V9XKG7"/>
<keyword evidence="8" id="KW-1185">Reference proteome</keyword>
<dbReference type="SUPFAM" id="SSF103473">
    <property type="entry name" value="MFS general substrate transporter"/>
    <property type="match status" value="1"/>
</dbReference>
<dbReference type="GO" id="GO:0005313">
    <property type="term" value="F:L-glutamate transmembrane transporter activity"/>
    <property type="evidence" value="ECO:0007669"/>
    <property type="project" value="TreeGrafter"/>
</dbReference>
<evidence type="ECO:0000256" key="1">
    <source>
        <dbReference type="ARBA" id="ARBA00004141"/>
    </source>
</evidence>
<dbReference type="Pfam" id="PF07690">
    <property type="entry name" value="MFS_1"/>
    <property type="match status" value="1"/>
</dbReference>
<feature type="transmembrane region" description="Helical" evidence="6">
    <location>
        <begin position="288"/>
        <end position="311"/>
    </location>
</feature>
<organism evidence="7 8">
    <name type="scientific">Tropilaelaps mercedesae</name>
    <dbReference type="NCBI Taxonomy" id="418985"/>
    <lineage>
        <taxon>Eukaryota</taxon>
        <taxon>Metazoa</taxon>
        <taxon>Ecdysozoa</taxon>
        <taxon>Arthropoda</taxon>
        <taxon>Chelicerata</taxon>
        <taxon>Arachnida</taxon>
        <taxon>Acari</taxon>
        <taxon>Parasitiformes</taxon>
        <taxon>Mesostigmata</taxon>
        <taxon>Gamasina</taxon>
        <taxon>Dermanyssoidea</taxon>
        <taxon>Laelapidae</taxon>
        <taxon>Tropilaelaps</taxon>
    </lineage>
</organism>
<evidence type="ECO:0000256" key="5">
    <source>
        <dbReference type="SAM" id="MobiDB-lite"/>
    </source>
</evidence>
<evidence type="ECO:0000256" key="3">
    <source>
        <dbReference type="ARBA" id="ARBA00022989"/>
    </source>
</evidence>
<evidence type="ECO:0000256" key="4">
    <source>
        <dbReference type="ARBA" id="ARBA00023136"/>
    </source>
</evidence>
<dbReference type="EMBL" id="MNPL01008977">
    <property type="protein sequence ID" value="OQR73956.1"/>
    <property type="molecule type" value="Genomic_DNA"/>
</dbReference>
<evidence type="ECO:0000313" key="7">
    <source>
        <dbReference type="EMBL" id="OQR73956.1"/>
    </source>
</evidence>
<dbReference type="InterPro" id="IPR050382">
    <property type="entry name" value="MFS_Na/Anion_cotransporter"/>
</dbReference>
<dbReference type="STRING" id="418985.A0A1V9XKG7"/>
<dbReference type="InterPro" id="IPR036259">
    <property type="entry name" value="MFS_trans_sf"/>
</dbReference>
<protein>
    <submittedName>
        <fullName evidence="7">Vesicular glutamate transporter 3-like</fullName>
    </submittedName>
</protein>
<dbReference type="GO" id="GO:0005326">
    <property type="term" value="F:neurotransmitter transmembrane transporter activity"/>
    <property type="evidence" value="ECO:0007669"/>
    <property type="project" value="TreeGrafter"/>
</dbReference>
<keyword evidence="2 6" id="KW-0812">Transmembrane</keyword>
<dbReference type="PANTHER" id="PTHR11662:SF456">
    <property type="entry name" value="VESICULAR GLUTAMATE TRANSPORTER, ISOFORM A"/>
    <property type="match status" value="1"/>
</dbReference>